<evidence type="ECO:0000313" key="2">
    <source>
        <dbReference type="Proteomes" id="UP001341840"/>
    </source>
</evidence>
<dbReference type="Proteomes" id="UP001341840">
    <property type="component" value="Unassembled WGS sequence"/>
</dbReference>
<name>A0ABU6VS74_9FABA</name>
<reference evidence="1 2" key="1">
    <citation type="journal article" date="2023" name="Plants (Basel)">
        <title>Bridging the Gap: Combining Genomics and Transcriptomics Approaches to Understand Stylosanthes scabra, an Orphan Legume from the Brazilian Caatinga.</title>
        <authorList>
            <person name="Ferreira-Neto J.R.C."/>
            <person name="da Silva M.D."/>
            <person name="Binneck E."/>
            <person name="de Melo N.F."/>
            <person name="da Silva R.H."/>
            <person name="de Melo A.L.T.M."/>
            <person name="Pandolfi V."/>
            <person name="Bustamante F.O."/>
            <person name="Brasileiro-Vidal A.C."/>
            <person name="Benko-Iseppon A.M."/>
        </authorList>
    </citation>
    <scope>NUCLEOTIDE SEQUENCE [LARGE SCALE GENOMIC DNA]</scope>
    <source>
        <tissue evidence="1">Leaves</tissue>
    </source>
</reference>
<proteinExistence type="predicted"/>
<evidence type="ECO:0008006" key="3">
    <source>
        <dbReference type="Google" id="ProtNLM"/>
    </source>
</evidence>
<accession>A0ABU6VS74</accession>
<evidence type="ECO:0000313" key="1">
    <source>
        <dbReference type="EMBL" id="MED6176237.1"/>
    </source>
</evidence>
<organism evidence="1 2">
    <name type="scientific">Stylosanthes scabra</name>
    <dbReference type="NCBI Taxonomy" id="79078"/>
    <lineage>
        <taxon>Eukaryota</taxon>
        <taxon>Viridiplantae</taxon>
        <taxon>Streptophyta</taxon>
        <taxon>Embryophyta</taxon>
        <taxon>Tracheophyta</taxon>
        <taxon>Spermatophyta</taxon>
        <taxon>Magnoliopsida</taxon>
        <taxon>eudicotyledons</taxon>
        <taxon>Gunneridae</taxon>
        <taxon>Pentapetalae</taxon>
        <taxon>rosids</taxon>
        <taxon>fabids</taxon>
        <taxon>Fabales</taxon>
        <taxon>Fabaceae</taxon>
        <taxon>Papilionoideae</taxon>
        <taxon>50 kb inversion clade</taxon>
        <taxon>dalbergioids sensu lato</taxon>
        <taxon>Dalbergieae</taxon>
        <taxon>Pterocarpus clade</taxon>
        <taxon>Stylosanthes</taxon>
    </lineage>
</organism>
<comment type="caution">
    <text evidence="1">The sequence shown here is derived from an EMBL/GenBank/DDBJ whole genome shotgun (WGS) entry which is preliminary data.</text>
</comment>
<dbReference type="EMBL" id="JASCZI010152502">
    <property type="protein sequence ID" value="MED6176237.1"/>
    <property type="molecule type" value="Genomic_DNA"/>
</dbReference>
<sequence>MMKKKKKDVECLFKAIEQCFQRNNMSVPHKLAHIFRLWKTQNKKLTQLHHHPYLLSATGVRNLYYSGWDHIRSIHPSIRSNIVVAFSRAKFANNSLDYDWKSVAAGMDRKIVNILWHPRTHGDDEPYDNSEWSFLRFCRNVFAHYKKASRGSLPHHYDGVQRMLEHIYANFDCILFETLFDIGHLDVVFGK</sequence>
<gene>
    <name evidence="1" type="ORF">PIB30_086208</name>
</gene>
<protein>
    <recommendedName>
        <fullName evidence="3">KEN domain-containing protein</fullName>
    </recommendedName>
</protein>
<keyword evidence="2" id="KW-1185">Reference proteome</keyword>